<dbReference type="PANTHER" id="PTHR46825:SF11">
    <property type="entry name" value="PENICILLIN-BINDING PROTEIN 4"/>
    <property type="match status" value="1"/>
</dbReference>
<keyword evidence="5" id="KW-1185">Reference proteome</keyword>
<dbReference type="OrthoDB" id="9803467at2"/>
<accession>A0A239ZQ92</accession>
<comment type="subcellular location">
    <subcellularLocation>
        <location evidence="1">Membrane</location>
    </subcellularLocation>
</comment>
<evidence type="ECO:0000259" key="3">
    <source>
        <dbReference type="Pfam" id="PF00144"/>
    </source>
</evidence>
<dbReference type="EMBL" id="LT906462">
    <property type="protein sequence ID" value="SNV73481.1"/>
    <property type="molecule type" value="Genomic_DNA"/>
</dbReference>
<dbReference type="SUPFAM" id="SSF56601">
    <property type="entry name" value="beta-lactamase/transpeptidase-like"/>
    <property type="match status" value="1"/>
</dbReference>
<proteinExistence type="predicted"/>
<evidence type="ECO:0000256" key="2">
    <source>
        <dbReference type="ARBA" id="ARBA00023136"/>
    </source>
</evidence>
<feature type="domain" description="Beta-lactamase-related" evidence="3">
    <location>
        <begin position="70"/>
        <end position="350"/>
    </location>
</feature>
<name>A0A239ZQ92_9STAP</name>
<dbReference type="AlphaFoldDB" id="A0A239ZQ92"/>
<dbReference type="InterPro" id="IPR050491">
    <property type="entry name" value="AmpC-like"/>
</dbReference>
<dbReference type="Pfam" id="PF00144">
    <property type="entry name" value="Beta-lactamase"/>
    <property type="match status" value="1"/>
</dbReference>
<reference evidence="4 5" key="1">
    <citation type="submission" date="2017-06" db="EMBL/GenBank/DDBJ databases">
        <authorList>
            <consortium name="Pathogen Informatics"/>
        </authorList>
    </citation>
    <scope>NUCLEOTIDE SEQUENCE [LARGE SCALE GENOMIC DNA]</scope>
    <source>
        <strain evidence="4 5">NCTC13839</strain>
    </source>
</reference>
<evidence type="ECO:0000313" key="4">
    <source>
        <dbReference type="EMBL" id="SNV73481.1"/>
    </source>
</evidence>
<evidence type="ECO:0000313" key="5">
    <source>
        <dbReference type="Proteomes" id="UP000242084"/>
    </source>
</evidence>
<dbReference type="PANTHER" id="PTHR46825">
    <property type="entry name" value="D-ALANYL-D-ALANINE-CARBOXYPEPTIDASE/ENDOPEPTIDASE AMPH"/>
    <property type="match status" value="1"/>
</dbReference>
<dbReference type="RefSeq" id="WP_095088775.1">
    <property type="nucleotide sequence ID" value="NZ_BMDM01000014.1"/>
</dbReference>
<dbReference type="InterPro" id="IPR001466">
    <property type="entry name" value="Beta-lactam-related"/>
</dbReference>
<organism evidence="4 5">
    <name type="scientific">Mammaliicoccus stepanovicii</name>
    <dbReference type="NCBI Taxonomy" id="643214"/>
    <lineage>
        <taxon>Bacteria</taxon>
        <taxon>Bacillati</taxon>
        <taxon>Bacillota</taxon>
        <taxon>Bacilli</taxon>
        <taxon>Bacillales</taxon>
        <taxon>Staphylococcaceae</taxon>
        <taxon>Mammaliicoccus</taxon>
    </lineage>
</organism>
<evidence type="ECO:0000256" key="1">
    <source>
        <dbReference type="ARBA" id="ARBA00004370"/>
    </source>
</evidence>
<gene>
    <name evidence="4" type="primary">fmtA</name>
    <name evidence="4" type="ORF">SAMEA4384403_01803</name>
</gene>
<dbReference type="Gene3D" id="3.40.710.10">
    <property type="entry name" value="DD-peptidase/beta-lactamase superfamily"/>
    <property type="match status" value="1"/>
</dbReference>
<keyword evidence="2" id="KW-0472">Membrane</keyword>
<dbReference type="InterPro" id="IPR012338">
    <property type="entry name" value="Beta-lactam/transpept-like"/>
</dbReference>
<dbReference type="KEGG" id="sste:SAMEA4384403_1803"/>
<dbReference type="Proteomes" id="UP000242084">
    <property type="component" value="Chromosome 1"/>
</dbReference>
<dbReference type="GO" id="GO:0016020">
    <property type="term" value="C:membrane"/>
    <property type="evidence" value="ECO:0007669"/>
    <property type="project" value="UniProtKB-SubCell"/>
</dbReference>
<sequence length="376" mass="44165">MKKLILFLLFISITCVISFCIFKVKLPLQDQPTHQVTSKVKPLDNIDNNEPLDKQTKLNVDEFLKSNHFNGNITIFRKNKLIMDESYGFKNFENNIKNDNHSMYLIGSANKFLTGIMLRQLEEEGKLNLDDNVNKYIPDFQLNYPLTLRDLMLHQSGLAKFKPDWSQFGLDSSIRTIKSTGIVPSHYRTYQYNDANYITLAKVIENVTHKSFEYNLKHRIINKANLKYTSNYDSKSHEKYFVSGYKNINNQNIYIQPNNLDKYDGAGNVYISTHDMAQLVSKFKENKLVSKTSTQNLLSLPDQGYYPSSYRYGFYKFKDYERYRGIFFANDIVTYSNDEYIVTIASNQLYQPYKSNTENMLKYIYKQILHQELKQK</sequence>
<protein>
    <submittedName>
        <fullName evidence="4">Fmt protein</fullName>
    </submittedName>
</protein>